<gene>
    <name evidence="1" type="ORF">Prum_056210</name>
</gene>
<dbReference type="EMBL" id="BLPG01000001">
    <property type="protein sequence ID" value="GFJ91979.1"/>
    <property type="molecule type" value="Genomic_DNA"/>
</dbReference>
<dbReference type="SUPFAM" id="SSF50475">
    <property type="entry name" value="FMN-binding split barrel"/>
    <property type="match status" value="1"/>
</dbReference>
<accession>A0A6V8LBM7</accession>
<dbReference type="PANTHER" id="PTHR35802">
    <property type="entry name" value="PROTEASE SYNTHASE AND SPORULATION PROTEIN PAI 2"/>
    <property type="match status" value="1"/>
</dbReference>
<comment type="caution">
    <text evidence="1">The sequence shown here is derived from an EMBL/GenBank/DDBJ whole genome shotgun (WGS) entry which is preliminary data.</text>
</comment>
<evidence type="ECO:0000313" key="2">
    <source>
        <dbReference type="Proteomes" id="UP000482960"/>
    </source>
</evidence>
<dbReference type="RefSeq" id="WP_173078953.1">
    <property type="nucleotide sequence ID" value="NZ_BLPG01000001.1"/>
</dbReference>
<keyword evidence="2" id="KW-1185">Reference proteome</keyword>
<organism evidence="1 2">
    <name type="scientific">Phytohabitans rumicis</name>
    <dbReference type="NCBI Taxonomy" id="1076125"/>
    <lineage>
        <taxon>Bacteria</taxon>
        <taxon>Bacillati</taxon>
        <taxon>Actinomycetota</taxon>
        <taxon>Actinomycetes</taxon>
        <taxon>Micromonosporales</taxon>
        <taxon>Micromonosporaceae</taxon>
    </lineage>
</organism>
<dbReference type="Proteomes" id="UP000482960">
    <property type="component" value="Unassembled WGS sequence"/>
</dbReference>
<dbReference type="InterPro" id="IPR012349">
    <property type="entry name" value="Split_barrel_FMN-bd"/>
</dbReference>
<name>A0A6V8LBM7_9ACTN</name>
<reference evidence="1 2" key="1">
    <citation type="submission" date="2020-03" db="EMBL/GenBank/DDBJ databases">
        <title>Whole genome shotgun sequence of Phytohabitans rumicis NBRC 108638.</title>
        <authorList>
            <person name="Komaki H."/>
            <person name="Tamura T."/>
        </authorList>
    </citation>
    <scope>NUCLEOTIDE SEQUENCE [LARGE SCALE GENOMIC DNA]</scope>
    <source>
        <strain evidence="1 2">NBRC 108638</strain>
    </source>
</reference>
<reference evidence="1 2" key="2">
    <citation type="submission" date="2020-03" db="EMBL/GenBank/DDBJ databases">
        <authorList>
            <person name="Ichikawa N."/>
            <person name="Kimura A."/>
            <person name="Kitahashi Y."/>
            <person name="Uohara A."/>
        </authorList>
    </citation>
    <scope>NUCLEOTIDE SEQUENCE [LARGE SCALE GENOMIC DNA]</scope>
    <source>
        <strain evidence="1 2">NBRC 108638</strain>
    </source>
</reference>
<dbReference type="PANTHER" id="PTHR35802:SF1">
    <property type="entry name" value="PROTEASE SYNTHASE AND SPORULATION PROTEIN PAI 2"/>
    <property type="match status" value="1"/>
</dbReference>
<dbReference type="Pfam" id="PF04299">
    <property type="entry name" value="FMN_bind_2"/>
    <property type="match status" value="1"/>
</dbReference>
<sequence>MYVSPRFPVDPRHAVDLVRRHPFALVVSADGGVPLATHAPVLVESAVDTSFVGATLLGHLAHANPQWQGWERAPAVLVVFAGPHGYVSPTAYRTDPAVPTWDYAAVHLTGTIEVIPDTGGTLDVVERTVRAMESTRTPQWVPSPASRARFADIVGAWWPSGYG</sequence>
<proteinExistence type="predicted"/>
<dbReference type="InterPro" id="IPR007396">
    <property type="entry name" value="TR_PAI2-type"/>
</dbReference>
<evidence type="ECO:0000313" key="1">
    <source>
        <dbReference type="EMBL" id="GFJ91979.1"/>
    </source>
</evidence>
<dbReference type="Gene3D" id="2.30.110.10">
    <property type="entry name" value="Electron Transport, Fmn-binding Protein, Chain A"/>
    <property type="match status" value="1"/>
</dbReference>
<protein>
    <submittedName>
        <fullName evidence="1">Transcriptional regulator</fullName>
    </submittedName>
</protein>
<dbReference type="AlphaFoldDB" id="A0A6V8LBM7"/>